<dbReference type="Proteomes" id="UP000541610">
    <property type="component" value="Unassembled WGS sequence"/>
</dbReference>
<protein>
    <submittedName>
        <fullName evidence="1">Uncharacterized protein</fullName>
    </submittedName>
</protein>
<organism evidence="1 2">
    <name type="scientific">Perkinsus olseni</name>
    <name type="common">Perkinsus atlanticus</name>
    <dbReference type="NCBI Taxonomy" id="32597"/>
    <lineage>
        <taxon>Eukaryota</taxon>
        <taxon>Sar</taxon>
        <taxon>Alveolata</taxon>
        <taxon>Perkinsozoa</taxon>
        <taxon>Perkinsea</taxon>
        <taxon>Perkinsida</taxon>
        <taxon>Perkinsidae</taxon>
        <taxon>Perkinsus</taxon>
    </lineage>
</organism>
<sequence length="331" mass="37638">MSATTMTCTVEDLKRYDNWTIVRDRDQVEKQQHLLGCSLAKSFNCSNLAFAIQGLSVTYYPGEELSSGHSSYVQGQIVTSAPSTEDAGCPPLNMIASLLDNDFYHGSSMSVNDLLDHVQLHSMSSWSCVVRYLSSDVQDMIVTQLWHLEKTKASVQVYIDSWRSKQAELRERSIKETPQDYRLSLYDLVCTTEVANSIGGYQNSNWRGPLTVVRLAGTSMVYLFDGTERLPNDRTTMAVTYKLKLVPLMEVSSTPRSRTWFRSKLCRTWSMITSRRVFESIKMLSVACLQCRTMPMARIGPRFFFDKLKIRSLRPEVIDATPLYLVVKTPL</sequence>
<reference evidence="1 2" key="1">
    <citation type="submission" date="2020-04" db="EMBL/GenBank/DDBJ databases">
        <title>Perkinsus olseni comparative genomics.</title>
        <authorList>
            <person name="Bogema D.R."/>
        </authorList>
    </citation>
    <scope>NUCLEOTIDE SEQUENCE [LARGE SCALE GENOMIC DNA]</scope>
    <source>
        <strain evidence="1">00978-12</strain>
    </source>
</reference>
<evidence type="ECO:0000313" key="1">
    <source>
        <dbReference type="EMBL" id="KAF4682572.1"/>
    </source>
</evidence>
<accession>A0A7J6NFB3</accession>
<proteinExistence type="predicted"/>
<dbReference type="EMBL" id="JABANP010000421">
    <property type="protein sequence ID" value="KAF4682572.1"/>
    <property type="molecule type" value="Genomic_DNA"/>
</dbReference>
<comment type="caution">
    <text evidence="1">The sequence shown here is derived from an EMBL/GenBank/DDBJ whole genome shotgun (WGS) entry which is preliminary data.</text>
</comment>
<evidence type="ECO:0000313" key="2">
    <source>
        <dbReference type="Proteomes" id="UP000541610"/>
    </source>
</evidence>
<gene>
    <name evidence="1" type="ORF">FOZ60_010389</name>
</gene>
<dbReference type="AlphaFoldDB" id="A0A7J6NFB3"/>
<name>A0A7J6NFB3_PEROL</name>